<accession>A0ABW3FK47</accession>
<evidence type="ECO:0000313" key="2">
    <source>
        <dbReference type="EMBL" id="MFD0918143.1"/>
    </source>
</evidence>
<keyword evidence="1" id="KW-0732">Signal</keyword>
<sequence>MERAVRSRRRSAGRALAALVALAGLLIPAAPAQAAGPFDVLQLNLCDGGFAPCYSAGRSVDSAIAAIHRRKPAVVTLDEVCAPDITRMTRETGYLWAFAPSRDRATGGPLGCRDNRGDYGVGILTDPDLGAAGRSVIKPYTAQDGANEQRVVLCVPYSKAAACTTQLSPDAAVAARQCRELAGTARGLGPSAVSGGDLGLTGPAANPCAPEGWSHADDGGVQHVFGAHGYRLQRSETIPIDGAAHPGLLAEFAR</sequence>
<dbReference type="Gene3D" id="3.60.10.10">
    <property type="entry name" value="Endonuclease/exonuclease/phosphatase"/>
    <property type="match status" value="1"/>
</dbReference>
<dbReference type="EMBL" id="JBHTIW010000001">
    <property type="protein sequence ID" value="MFD0918143.1"/>
    <property type="molecule type" value="Genomic_DNA"/>
</dbReference>
<proteinExistence type="predicted"/>
<protein>
    <submittedName>
        <fullName evidence="2">Endonuclease/exonuclease/phosphatase family protein</fullName>
    </submittedName>
</protein>
<keyword evidence="3" id="KW-1185">Reference proteome</keyword>
<keyword evidence="2" id="KW-0378">Hydrolase</keyword>
<organism evidence="2 3">
    <name type="scientific">Saccharopolyspora rosea</name>
    <dbReference type="NCBI Taxonomy" id="524884"/>
    <lineage>
        <taxon>Bacteria</taxon>
        <taxon>Bacillati</taxon>
        <taxon>Actinomycetota</taxon>
        <taxon>Actinomycetes</taxon>
        <taxon>Pseudonocardiales</taxon>
        <taxon>Pseudonocardiaceae</taxon>
        <taxon>Saccharopolyspora</taxon>
    </lineage>
</organism>
<dbReference type="RefSeq" id="WP_263250219.1">
    <property type="nucleotide sequence ID" value="NZ_BAABLT010000034.1"/>
</dbReference>
<dbReference type="InterPro" id="IPR036691">
    <property type="entry name" value="Endo/exonu/phosph_ase_sf"/>
</dbReference>
<name>A0ABW3FK47_9PSEU</name>
<keyword evidence="2" id="KW-0540">Nuclease</keyword>
<dbReference type="GO" id="GO:0004519">
    <property type="term" value="F:endonuclease activity"/>
    <property type="evidence" value="ECO:0007669"/>
    <property type="project" value="UniProtKB-KW"/>
</dbReference>
<feature type="chain" id="PRO_5045379041" evidence="1">
    <location>
        <begin position="35"/>
        <end position="254"/>
    </location>
</feature>
<evidence type="ECO:0000313" key="3">
    <source>
        <dbReference type="Proteomes" id="UP001597018"/>
    </source>
</evidence>
<feature type="signal peptide" evidence="1">
    <location>
        <begin position="1"/>
        <end position="34"/>
    </location>
</feature>
<reference evidence="3" key="1">
    <citation type="journal article" date="2019" name="Int. J. Syst. Evol. Microbiol.">
        <title>The Global Catalogue of Microorganisms (GCM) 10K type strain sequencing project: providing services to taxonomists for standard genome sequencing and annotation.</title>
        <authorList>
            <consortium name="The Broad Institute Genomics Platform"/>
            <consortium name="The Broad Institute Genome Sequencing Center for Infectious Disease"/>
            <person name="Wu L."/>
            <person name="Ma J."/>
        </authorList>
    </citation>
    <scope>NUCLEOTIDE SEQUENCE [LARGE SCALE GENOMIC DNA]</scope>
    <source>
        <strain evidence="3">CCUG 56401</strain>
    </source>
</reference>
<keyword evidence="2" id="KW-0255">Endonuclease</keyword>
<gene>
    <name evidence="2" type="ORF">ACFQ16_00155</name>
</gene>
<evidence type="ECO:0000256" key="1">
    <source>
        <dbReference type="SAM" id="SignalP"/>
    </source>
</evidence>
<dbReference type="Proteomes" id="UP001597018">
    <property type="component" value="Unassembled WGS sequence"/>
</dbReference>
<comment type="caution">
    <text evidence="2">The sequence shown here is derived from an EMBL/GenBank/DDBJ whole genome shotgun (WGS) entry which is preliminary data.</text>
</comment>